<accession>A0A1V6RVV1</accession>
<name>A0A1V6RVV1_9EURO</name>
<proteinExistence type="predicted"/>
<dbReference type="AlphaFoldDB" id="A0A1V6RVV1"/>
<reference evidence="2" key="1">
    <citation type="journal article" date="2017" name="Nat. Microbiol.">
        <title>Global analysis of biosynthetic gene clusters reveals vast potential of secondary metabolite production in Penicillium species.</title>
        <authorList>
            <person name="Nielsen J.C."/>
            <person name="Grijseels S."/>
            <person name="Prigent S."/>
            <person name="Ji B."/>
            <person name="Dainat J."/>
            <person name="Nielsen K.F."/>
            <person name="Frisvad J.C."/>
            <person name="Workman M."/>
            <person name="Nielsen J."/>
        </authorList>
    </citation>
    <scope>NUCLEOTIDE SEQUENCE [LARGE SCALE GENOMIC DNA]</scope>
    <source>
        <strain evidence="2">IBT 14082</strain>
    </source>
</reference>
<dbReference type="OrthoDB" id="10453458at2759"/>
<gene>
    <name evidence="1" type="ORF">PENFLA_c241G06046</name>
</gene>
<comment type="caution">
    <text evidence="1">The sequence shown here is derived from an EMBL/GenBank/DDBJ whole genome shotgun (WGS) entry which is preliminary data.</text>
</comment>
<sequence>AIDNYQEQLWCSQELESKDSFTRLNIVVKTLMLPRDCYAPLSGVTGYT</sequence>
<keyword evidence="2" id="KW-1185">Reference proteome</keyword>
<evidence type="ECO:0000313" key="1">
    <source>
        <dbReference type="EMBL" id="OQE05533.1"/>
    </source>
</evidence>
<dbReference type="Proteomes" id="UP000191342">
    <property type="component" value="Unassembled WGS sequence"/>
</dbReference>
<dbReference type="EMBL" id="MLQL01000241">
    <property type="protein sequence ID" value="OQE05533.1"/>
    <property type="molecule type" value="Genomic_DNA"/>
</dbReference>
<evidence type="ECO:0000313" key="2">
    <source>
        <dbReference type="Proteomes" id="UP000191342"/>
    </source>
</evidence>
<protein>
    <submittedName>
        <fullName evidence="1">Uncharacterized protein</fullName>
    </submittedName>
</protein>
<feature type="non-terminal residue" evidence="1">
    <location>
        <position position="1"/>
    </location>
</feature>
<feature type="non-terminal residue" evidence="1">
    <location>
        <position position="48"/>
    </location>
</feature>
<organism evidence="1 2">
    <name type="scientific">Penicillium flavigenum</name>
    <dbReference type="NCBI Taxonomy" id="254877"/>
    <lineage>
        <taxon>Eukaryota</taxon>
        <taxon>Fungi</taxon>
        <taxon>Dikarya</taxon>
        <taxon>Ascomycota</taxon>
        <taxon>Pezizomycotina</taxon>
        <taxon>Eurotiomycetes</taxon>
        <taxon>Eurotiomycetidae</taxon>
        <taxon>Eurotiales</taxon>
        <taxon>Aspergillaceae</taxon>
        <taxon>Penicillium</taxon>
    </lineage>
</organism>